<dbReference type="InterPro" id="IPR012334">
    <property type="entry name" value="Pectin_lyas_fold"/>
</dbReference>
<dbReference type="GO" id="GO:0005975">
    <property type="term" value="P:carbohydrate metabolic process"/>
    <property type="evidence" value="ECO:0007669"/>
    <property type="project" value="InterPro"/>
</dbReference>
<evidence type="ECO:0000256" key="4">
    <source>
        <dbReference type="RuleBase" id="RU361169"/>
    </source>
</evidence>
<dbReference type="InterPro" id="IPR051801">
    <property type="entry name" value="GH28_Enzymes"/>
</dbReference>
<keyword evidence="2 4" id="KW-0378">Hydrolase</keyword>
<dbReference type="Proteomes" id="UP000290608">
    <property type="component" value="Unassembled WGS sequence"/>
</dbReference>
<protein>
    <submittedName>
        <fullName evidence="5">Glycosyl hydrolase family 28</fullName>
    </submittedName>
</protein>
<evidence type="ECO:0000256" key="1">
    <source>
        <dbReference type="ARBA" id="ARBA00008834"/>
    </source>
</evidence>
<name>A0A4Q0PJD3_9FLAO</name>
<sequence>MLNLMKKQVCKSAGCFLFAFILSIQIFGQDIAGNVKAVEEIVKQIELPQIPNYKVRLTDFASKLRLQTDAKPAFDKAIRKLSGKGGGVLTVPQGNYLVKGPIYLKSNINLHLEEGAVLNFSDNPDFYPLVPTSWEGTFLYNYSPLIYANQAENIAITGSGVVNGNGNGNWAAFKDKENPDKLKTRELNHNQTPVTARKFGKGHYLRPQLVQFFDSKKILIEGVKFENSPFWCVHLLRSTDITIDGISYDSQNKNNDGIDLEYASKVLIQNVTFNNSDDNIAIKAGRDTEGRANAVTPSQKIVVRNCKFKGLHALVIGSEMSAGVKDVYVSDSEAWGYLKRGIYFKTNSDRGGYIKNIHISDLAFKTVEDAVFMTANYHGEGNGDHISKISNITLMNLKFDEVENFGIVLEGYPEKPIFDVFLENISIYKAKNALTLKHTEGVRFKNVQIGEEAGTPSAVK</sequence>
<dbReference type="PANTHER" id="PTHR31339">
    <property type="entry name" value="PECTIN LYASE-RELATED"/>
    <property type="match status" value="1"/>
</dbReference>
<evidence type="ECO:0000256" key="3">
    <source>
        <dbReference type="ARBA" id="ARBA00023295"/>
    </source>
</evidence>
<evidence type="ECO:0000313" key="5">
    <source>
        <dbReference type="EMBL" id="RXG27575.1"/>
    </source>
</evidence>
<dbReference type="Gene3D" id="2.160.20.10">
    <property type="entry name" value="Single-stranded right-handed beta-helix, Pectin lyase-like"/>
    <property type="match status" value="1"/>
</dbReference>
<dbReference type="SUPFAM" id="SSF51126">
    <property type="entry name" value="Pectin lyase-like"/>
    <property type="match status" value="1"/>
</dbReference>
<dbReference type="InterPro" id="IPR000743">
    <property type="entry name" value="Glyco_hydro_28"/>
</dbReference>
<comment type="caution">
    <text evidence="5">The sequence shown here is derived from an EMBL/GenBank/DDBJ whole genome shotgun (WGS) entry which is preliminary data.</text>
</comment>
<evidence type="ECO:0000313" key="6">
    <source>
        <dbReference type="Proteomes" id="UP000290608"/>
    </source>
</evidence>
<accession>A0A4Q0PJD3</accession>
<comment type="similarity">
    <text evidence="1 4">Belongs to the glycosyl hydrolase 28 family.</text>
</comment>
<dbReference type="RefSeq" id="WP_083557964.1">
    <property type="nucleotide sequence ID" value="NZ_QOVL01000014.1"/>
</dbReference>
<dbReference type="EMBL" id="QOVL01000014">
    <property type="protein sequence ID" value="RXG27575.1"/>
    <property type="molecule type" value="Genomic_DNA"/>
</dbReference>
<dbReference type="InterPro" id="IPR011050">
    <property type="entry name" value="Pectin_lyase_fold/virulence"/>
</dbReference>
<keyword evidence="3 4" id="KW-0326">Glycosidase</keyword>
<reference evidence="5 6" key="1">
    <citation type="submission" date="2018-07" db="EMBL/GenBank/DDBJ databases">
        <title>Leeuwenhoekiella genomics.</title>
        <authorList>
            <person name="Tahon G."/>
            <person name="Willems A."/>
        </authorList>
    </citation>
    <scope>NUCLEOTIDE SEQUENCE [LARGE SCALE GENOMIC DNA]</scope>
    <source>
        <strain evidence="5 6">LMG 1345</strain>
    </source>
</reference>
<dbReference type="STRING" id="1122159.SAMN02745246_03091"/>
<gene>
    <name evidence="5" type="ORF">DSL99_2798</name>
</gene>
<organism evidence="5 6">
    <name type="scientific">Leeuwenhoekiella marinoflava</name>
    <dbReference type="NCBI Taxonomy" id="988"/>
    <lineage>
        <taxon>Bacteria</taxon>
        <taxon>Pseudomonadati</taxon>
        <taxon>Bacteroidota</taxon>
        <taxon>Flavobacteriia</taxon>
        <taxon>Flavobacteriales</taxon>
        <taxon>Flavobacteriaceae</taxon>
        <taxon>Leeuwenhoekiella</taxon>
    </lineage>
</organism>
<dbReference type="GO" id="GO:0004650">
    <property type="term" value="F:polygalacturonase activity"/>
    <property type="evidence" value="ECO:0007669"/>
    <property type="project" value="InterPro"/>
</dbReference>
<evidence type="ECO:0000256" key="2">
    <source>
        <dbReference type="ARBA" id="ARBA00022801"/>
    </source>
</evidence>
<dbReference type="Pfam" id="PF00295">
    <property type="entry name" value="Glyco_hydro_28"/>
    <property type="match status" value="1"/>
</dbReference>
<dbReference type="AlphaFoldDB" id="A0A4Q0PJD3"/>
<dbReference type="PANTHER" id="PTHR31339:SF9">
    <property type="entry name" value="PLASMIN AND FIBRONECTIN-BINDING PROTEIN A"/>
    <property type="match status" value="1"/>
</dbReference>
<proteinExistence type="inferred from homology"/>